<dbReference type="Proteomes" id="UP001529514">
    <property type="component" value="Chromosome"/>
</dbReference>
<evidence type="ECO:0000313" key="1">
    <source>
        <dbReference type="EMBL" id="BET96478.1"/>
    </source>
</evidence>
<dbReference type="RefSeq" id="WP_374051371.1">
    <property type="nucleotide sequence ID" value="NZ_AP028978.1"/>
</dbReference>
<organism evidence="2 3">
    <name type="scientific">Xenorhabdus taiwanensis</name>
    <dbReference type="NCBI Taxonomy" id="3085177"/>
    <lineage>
        <taxon>Bacteria</taxon>
        <taxon>Pseudomonadati</taxon>
        <taxon>Pseudomonadota</taxon>
        <taxon>Gammaproteobacteria</taxon>
        <taxon>Enterobacterales</taxon>
        <taxon>Morganellaceae</taxon>
        <taxon>Xenorhabdus</taxon>
    </lineage>
</organism>
<evidence type="ECO:0000313" key="3">
    <source>
        <dbReference type="Proteomes" id="UP001529514"/>
    </source>
</evidence>
<dbReference type="EMBL" id="AP028978">
    <property type="protein sequence ID" value="BET97741.1"/>
    <property type="molecule type" value="Genomic_DNA"/>
</dbReference>
<proteinExistence type="predicted"/>
<accession>A0ABM8JYG5</accession>
<sequence>MSMKIDLGKYVITSNSRSFNLNTKKISQSGENTGQEILHAIGYYRHLHELMRDVIRLEIDSDDIKTMQQLGEKIDLIAKDFAEKLNSVIHE</sequence>
<gene>
    <name evidence="1" type="ORF">TCT1_13990</name>
    <name evidence="2" type="ORF">TCT1_26620</name>
</gene>
<protein>
    <submittedName>
        <fullName evidence="2">DUF5405 family protein</fullName>
    </submittedName>
</protein>
<dbReference type="EMBL" id="AP028978">
    <property type="protein sequence ID" value="BET96478.1"/>
    <property type="molecule type" value="Genomic_DNA"/>
</dbReference>
<name>A0ABM8JYG5_9GAMM</name>
<reference evidence="2 3" key="1">
    <citation type="submission" date="2023-10" db="EMBL/GenBank/DDBJ databases">
        <title>Xenorhabdus taiwanensis sp. nov., a symbiotic bacterium associated with the entomopathogenic nematode Steinernema taiwanensis.</title>
        <authorList>
            <person name="Tseng C.T."/>
            <person name="Shu H.Y."/>
            <person name="Chen M.H."/>
            <person name="Fang Y.J."/>
            <person name="Wu T.L."/>
            <person name="Lin Y.C."/>
            <person name="Huang C.J."/>
        </authorList>
    </citation>
    <scope>NUCLEOTIDE SEQUENCE [LARGE SCALE GENOMIC DNA]</scope>
    <source>
        <strain evidence="2 3">TCT-1</strain>
    </source>
</reference>
<keyword evidence="3" id="KW-1185">Reference proteome</keyword>
<evidence type="ECO:0000313" key="2">
    <source>
        <dbReference type="EMBL" id="BET97741.1"/>
    </source>
</evidence>